<evidence type="ECO:0000313" key="2">
    <source>
        <dbReference type="Proteomes" id="UP001420932"/>
    </source>
</evidence>
<proteinExistence type="predicted"/>
<gene>
    <name evidence="1" type="ORF">Syun_002867</name>
</gene>
<keyword evidence="2" id="KW-1185">Reference proteome</keyword>
<sequence>MDKGLSKATLEPKRPENGMLFSFSNQEVGFGFFGSSPEKPLPPPPPCVEVLSSEVESNVNCVMESISLDGALTLLKGRVNTKQVFALSNSDLVPGKYEGGLKLWEGSLDLVKTLHSEVLSGQLPLVGKRILEVGFSYSVRMRSWTSWNFCMPSGCGIGSFSRFQRRGPAMSHDSKRECKY</sequence>
<organism evidence="1 2">
    <name type="scientific">Stephania yunnanensis</name>
    <dbReference type="NCBI Taxonomy" id="152371"/>
    <lineage>
        <taxon>Eukaryota</taxon>
        <taxon>Viridiplantae</taxon>
        <taxon>Streptophyta</taxon>
        <taxon>Embryophyta</taxon>
        <taxon>Tracheophyta</taxon>
        <taxon>Spermatophyta</taxon>
        <taxon>Magnoliopsida</taxon>
        <taxon>Ranunculales</taxon>
        <taxon>Menispermaceae</taxon>
        <taxon>Menispermoideae</taxon>
        <taxon>Cissampelideae</taxon>
        <taxon>Stephania</taxon>
    </lineage>
</organism>
<accession>A0AAP0Q037</accession>
<comment type="caution">
    <text evidence="1">The sequence shown here is derived from an EMBL/GenBank/DDBJ whole genome shotgun (WGS) entry which is preliminary data.</text>
</comment>
<protein>
    <submittedName>
        <fullName evidence="1">Uncharacterized protein</fullName>
    </submittedName>
</protein>
<dbReference type="Proteomes" id="UP001420932">
    <property type="component" value="Unassembled WGS sequence"/>
</dbReference>
<dbReference type="AlphaFoldDB" id="A0AAP0Q037"/>
<reference evidence="1 2" key="1">
    <citation type="submission" date="2024-01" db="EMBL/GenBank/DDBJ databases">
        <title>Genome assemblies of Stephania.</title>
        <authorList>
            <person name="Yang L."/>
        </authorList>
    </citation>
    <scope>NUCLEOTIDE SEQUENCE [LARGE SCALE GENOMIC DNA]</scope>
    <source>
        <strain evidence="1">YNDBR</strain>
        <tissue evidence="1">Leaf</tissue>
    </source>
</reference>
<evidence type="ECO:0000313" key="1">
    <source>
        <dbReference type="EMBL" id="KAK9161965.1"/>
    </source>
</evidence>
<dbReference type="EMBL" id="JBBNAF010000002">
    <property type="protein sequence ID" value="KAK9161965.1"/>
    <property type="molecule type" value="Genomic_DNA"/>
</dbReference>
<name>A0AAP0Q037_9MAGN</name>